<feature type="compositionally biased region" description="Polar residues" evidence="1">
    <location>
        <begin position="154"/>
        <end position="163"/>
    </location>
</feature>
<sequence length="323" mass="36211">MKRQGRTNDWELGGRRIQAMGSWRRSDQSSAVGSDLPLNDPTNNSIPFPSFYPTASTSLEVKPPYHHSHTWPPPSSALELQTITYAAKTDSTPTLPPISTPPPLDLTLTFTSVPRPSRPSHTRSPAESFSSINSVYGNGYTRSTRPSLSPVVEETSSAGSKSPRSAHPSDPSRTSAELSSRPKRDSSVYGNNHGWTSRRQRWSRLSTSELNHRSSSSWVLDDGTNNEGRGFLTFEDDLTRAILAIAPPHVRKAPVPNKKGRRPRWHWRFTRRLRSKSRSELKQKANPIDQTRRGSLRRSCRSFRIIGKRALAIVKSLAPMRLR</sequence>
<name>S7PWE7_GLOTA</name>
<gene>
    <name evidence="2" type="ORF">GLOTRDRAFT_96090</name>
</gene>
<feature type="region of interest" description="Disordered" evidence="1">
    <location>
        <begin position="89"/>
        <end position="203"/>
    </location>
</feature>
<accession>S7PWE7</accession>
<feature type="compositionally biased region" description="Polar residues" evidence="1">
    <location>
        <begin position="127"/>
        <end position="147"/>
    </location>
</feature>
<feature type="compositionally biased region" description="Low complexity" evidence="1">
    <location>
        <begin position="105"/>
        <end position="115"/>
    </location>
</feature>
<dbReference type="EMBL" id="KB469309">
    <property type="protein sequence ID" value="EPQ51843.1"/>
    <property type="molecule type" value="Genomic_DNA"/>
</dbReference>
<dbReference type="RefSeq" id="XP_007869732.1">
    <property type="nucleotide sequence ID" value="XM_007871541.1"/>
</dbReference>
<reference evidence="2 3" key="1">
    <citation type="journal article" date="2012" name="Science">
        <title>The Paleozoic origin of enzymatic lignin decomposition reconstructed from 31 fungal genomes.</title>
        <authorList>
            <person name="Floudas D."/>
            <person name="Binder M."/>
            <person name="Riley R."/>
            <person name="Barry K."/>
            <person name="Blanchette R.A."/>
            <person name="Henrissat B."/>
            <person name="Martinez A.T."/>
            <person name="Otillar R."/>
            <person name="Spatafora J.W."/>
            <person name="Yadav J.S."/>
            <person name="Aerts A."/>
            <person name="Benoit I."/>
            <person name="Boyd A."/>
            <person name="Carlson A."/>
            <person name="Copeland A."/>
            <person name="Coutinho P.M."/>
            <person name="de Vries R.P."/>
            <person name="Ferreira P."/>
            <person name="Findley K."/>
            <person name="Foster B."/>
            <person name="Gaskell J."/>
            <person name="Glotzer D."/>
            <person name="Gorecki P."/>
            <person name="Heitman J."/>
            <person name="Hesse C."/>
            <person name="Hori C."/>
            <person name="Igarashi K."/>
            <person name="Jurgens J.A."/>
            <person name="Kallen N."/>
            <person name="Kersten P."/>
            <person name="Kohler A."/>
            <person name="Kuees U."/>
            <person name="Kumar T.K.A."/>
            <person name="Kuo A."/>
            <person name="LaButti K."/>
            <person name="Larrondo L.F."/>
            <person name="Lindquist E."/>
            <person name="Ling A."/>
            <person name="Lombard V."/>
            <person name="Lucas S."/>
            <person name="Lundell T."/>
            <person name="Martin R."/>
            <person name="McLaughlin D.J."/>
            <person name="Morgenstern I."/>
            <person name="Morin E."/>
            <person name="Murat C."/>
            <person name="Nagy L.G."/>
            <person name="Nolan M."/>
            <person name="Ohm R.A."/>
            <person name="Patyshakuliyeva A."/>
            <person name="Rokas A."/>
            <person name="Ruiz-Duenas F.J."/>
            <person name="Sabat G."/>
            <person name="Salamov A."/>
            <person name="Samejima M."/>
            <person name="Schmutz J."/>
            <person name="Slot J.C."/>
            <person name="St John F."/>
            <person name="Stenlid J."/>
            <person name="Sun H."/>
            <person name="Sun S."/>
            <person name="Syed K."/>
            <person name="Tsang A."/>
            <person name="Wiebenga A."/>
            <person name="Young D."/>
            <person name="Pisabarro A."/>
            <person name="Eastwood D.C."/>
            <person name="Martin F."/>
            <person name="Cullen D."/>
            <person name="Grigoriev I.V."/>
            <person name="Hibbett D.S."/>
        </authorList>
    </citation>
    <scope>NUCLEOTIDE SEQUENCE [LARGE SCALE GENOMIC DNA]</scope>
    <source>
        <strain evidence="2 3">ATCC 11539</strain>
    </source>
</reference>
<dbReference type="AlphaFoldDB" id="S7PWE7"/>
<evidence type="ECO:0000313" key="2">
    <source>
        <dbReference type="EMBL" id="EPQ51843.1"/>
    </source>
</evidence>
<organism evidence="2 3">
    <name type="scientific">Gloeophyllum trabeum (strain ATCC 11539 / FP-39264 / Madison 617)</name>
    <name type="common">Brown rot fungus</name>
    <dbReference type="NCBI Taxonomy" id="670483"/>
    <lineage>
        <taxon>Eukaryota</taxon>
        <taxon>Fungi</taxon>
        <taxon>Dikarya</taxon>
        <taxon>Basidiomycota</taxon>
        <taxon>Agaricomycotina</taxon>
        <taxon>Agaricomycetes</taxon>
        <taxon>Gloeophyllales</taxon>
        <taxon>Gloeophyllaceae</taxon>
        <taxon>Gloeophyllum</taxon>
    </lineage>
</organism>
<dbReference type="KEGG" id="gtr:GLOTRDRAFT_96090"/>
<feature type="compositionally biased region" description="Pro residues" evidence="1">
    <location>
        <begin position="94"/>
        <end position="104"/>
    </location>
</feature>
<keyword evidence="3" id="KW-1185">Reference proteome</keyword>
<dbReference type="OrthoDB" id="10544943at2759"/>
<feature type="compositionally biased region" description="Basic and acidic residues" evidence="1">
    <location>
        <begin position="1"/>
        <end position="14"/>
    </location>
</feature>
<dbReference type="GeneID" id="19309801"/>
<dbReference type="Proteomes" id="UP000030669">
    <property type="component" value="Unassembled WGS sequence"/>
</dbReference>
<dbReference type="HOGENOM" id="CLU_860675_0_0_1"/>
<feature type="region of interest" description="Disordered" evidence="1">
    <location>
        <begin position="1"/>
        <end position="49"/>
    </location>
</feature>
<feature type="compositionally biased region" description="Polar residues" evidence="1">
    <location>
        <begin position="40"/>
        <end position="49"/>
    </location>
</feature>
<evidence type="ECO:0000313" key="3">
    <source>
        <dbReference type="Proteomes" id="UP000030669"/>
    </source>
</evidence>
<protein>
    <submittedName>
        <fullName evidence="2">Uncharacterized protein</fullName>
    </submittedName>
</protein>
<proteinExistence type="predicted"/>
<evidence type="ECO:0000256" key="1">
    <source>
        <dbReference type="SAM" id="MobiDB-lite"/>
    </source>
</evidence>